<dbReference type="HOGENOM" id="CLU_007426_4_0_1"/>
<dbReference type="GO" id="GO:0008270">
    <property type="term" value="F:zinc ion binding"/>
    <property type="evidence" value="ECO:0007669"/>
    <property type="project" value="InterPro"/>
</dbReference>
<evidence type="ECO:0000256" key="1">
    <source>
        <dbReference type="ARBA" id="ARBA00004123"/>
    </source>
</evidence>
<dbReference type="RefSeq" id="XP_750616.2">
    <property type="nucleotide sequence ID" value="XM_745523.2"/>
</dbReference>
<keyword evidence="6" id="KW-0539">Nucleus</keyword>
<evidence type="ECO:0000256" key="5">
    <source>
        <dbReference type="ARBA" id="ARBA00023163"/>
    </source>
</evidence>
<keyword evidence="3" id="KW-0805">Transcription regulation</keyword>
<proteinExistence type="predicted"/>
<dbReference type="PANTHER" id="PTHR31001">
    <property type="entry name" value="UNCHARACTERIZED TRANSCRIPTIONAL REGULATORY PROTEIN"/>
    <property type="match status" value="1"/>
</dbReference>
<dbReference type="GO" id="GO:0005634">
    <property type="term" value="C:nucleus"/>
    <property type="evidence" value="ECO:0007669"/>
    <property type="project" value="UniProtKB-SubCell"/>
</dbReference>
<dbReference type="Gene3D" id="4.10.240.10">
    <property type="entry name" value="Zn(2)-C6 fungal-type DNA-binding domain"/>
    <property type="match status" value="1"/>
</dbReference>
<dbReference type="GO" id="GO:0000981">
    <property type="term" value="F:DNA-binding transcription factor activity, RNA polymerase II-specific"/>
    <property type="evidence" value="ECO:0007669"/>
    <property type="project" value="InterPro"/>
</dbReference>
<dbReference type="PROSITE" id="PS50048">
    <property type="entry name" value="ZN2_CY6_FUNGAL_2"/>
    <property type="match status" value="1"/>
</dbReference>
<protein>
    <submittedName>
        <fullName evidence="9">C6 transcription factor, putative</fullName>
    </submittedName>
</protein>
<keyword evidence="2" id="KW-0479">Metal-binding</keyword>
<evidence type="ECO:0000313" key="10">
    <source>
        <dbReference type="Proteomes" id="UP000002530"/>
    </source>
</evidence>
<dbReference type="GeneID" id="3508706"/>
<dbReference type="eggNOG" id="ENOG502SHHP">
    <property type="taxonomic scope" value="Eukaryota"/>
</dbReference>
<sequence length="681" mass="77140">MTDSTKEPQIQDVPNPSMVTKEKKRSRVQFSCTACRSRKLKCCRTFPCTNCKKRGEAAFCTFVGRGPRGRSSQGRKSPTLLQDRLQHLENLILSFTQKKSCEQSQTLSASEQQNTPSTTAESVVPAVLVNPSSSMEPEPRSSAPESTGRLLENKAGSSYFDGAHWRAILEEVNEVKGYLQQETDEESEEEFMDEAFFDSSSPVLLLGLNKPASKDELLADIPPRPAADRLVSQFLHCKEPILVVLHFPTFQKEYNQFWLNPRGASLQWLGLLYAIFALAVSILNTIEEPVPHSLGDHQAATTRFRERTVQCLVQANYITPGRYKVEALFLYTMGEFLTSCDAQAGVSFMLGLTIRLAMRMGYHRDPRNFPKMSAFEGEMRRRLWAVVSQLDTLISFQVGLPRTIQAWQHDSRPETELTPLCYTIAKGRIMSIFGRISDLAYSREPVTYEQTLEIDRHLEEAHNQIPLILRTRSMEQSITDPPDLILRRFTLEILYQKCRCVLHRRYLAEFPDDMRYTYSRWVCITAAKQILRHQAVLHHESQPGGQLYREKRFPNSIQNTDYLLAAMIICLGLSPGHPREPGTNSQSNDVTVIIKGREDLLLTLETSHQIFKDMRRRSADAQKAYAAMSIMLRCVKKSMQHAADLNGSGGQEFNTTSDGKMTSLWLVQATKSAGCSFTTPV</sequence>
<feature type="region of interest" description="Disordered" evidence="7">
    <location>
        <begin position="1"/>
        <end position="23"/>
    </location>
</feature>
<accession>Q4WN86</accession>
<evidence type="ECO:0000256" key="7">
    <source>
        <dbReference type="SAM" id="MobiDB-lite"/>
    </source>
</evidence>
<dbReference type="InterPro" id="IPR050613">
    <property type="entry name" value="Sec_Metabolite_Reg"/>
</dbReference>
<dbReference type="Proteomes" id="UP000002530">
    <property type="component" value="Unassembled WGS sequence"/>
</dbReference>
<evidence type="ECO:0000256" key="6">
    <source>
        <dbReference type="ARBA" id="ARBA00023242"/>
    </source>
</evidence>
<feature type="compositionally biased region" description="Low complexity" evidence="7">
    <location>
        <begin position="131"/>
        <end position="146"/>
    </location>
</feature>
<organism evidence="9 10">
    <name type="scientific">Aspergillus fumigatus (strain ATCC MYA-4609 / CBS 101355 / FGSC A1100 / Af293)</name>
    <name type="common">Neosartorya fumigata</name>
    <dbReference type="NCBI Taxonomy" id="330879"/>
    <lineage>
        <taxon>Eukaryota</taxon>
        <taxon>Fungi</taxon>
        <taxon>Dikarya</taxon>
        <taxon>Ascomycota</taxon>
        <taxon>Pezizomycotina</taxon>
        <taxon>Eurotiomycetes</taxon>
        <taxon>Eurotiomycetidae</taxon>
        <taxon>Eurotiales</taxon>
        <taxon>Aspergillaceae</taxon>
        <taxon>Aspergillus</taxon>
        <taxon>Aspergillus subgen. Fumigati</taxon>
    </lineage>
</organism>
<evidence type="ECO:0000313" key="9">
    <source>
        <dbReference type="EMBL" id="EAL88578.2"/>
    </source>
</evidence>
<dbReference type="InterPro" id="IPR036864">
    <property type="entry name" value="Zn2-C6_fun-type_DNA-bd_sf"/>
</dbReference>
<evidence type="ECO:0000256" key="4">
    <source>
        <dbReference type="ARBA" id="ARBA00023125"/>
    </source>
</evidence>
<comment type="caution">
    <text evidence="9">The sequence shown here is derived from an EMBL/GenBank/DDBJ whole genome shotgun (WGS) entry which is preliminary data.</text>
</comment>
<reference evidence="9 10" key="1">
    <citation type="journal article" date="2005" name="Nature">
        <title>Genomic sequence of the pathogenic and allergenic filamentous fungus Aspergillus fumigatus.</title>
        <authorList>
            <person name="Nierman W.C."/>
            <person name="Pain A."/>
            <person name="Anderson M.J."/>
            <person name="Wortman J.R."/>
            <person name="Kim H.S."/>
            <person name="Arroyo J."/>
            <person name="Berriman M."/>
            <person name="Abe K."/>
            <person name="Archer D.B."/>
            <person name="Bermejo C."/>
            <person name="Bennett J."/>
            <person name="Bowyer P."/>
            <person name="Chen D."/>
            <person name="Collins M."/>
            <person name="Coulsen R."/>
            <person name="Davies R."/>
            <person name="Dyer P.S."/>
            <person name="Farman M."/>
            <person name="Fedorova N."/>
            <person name="Fedorova N."/>
            <person name="Feldblyum T.V."/>
            <person name="Fischer R."/>
            <person name="Fosker N."/>
            <person name="Fraser A."/>
            <person name="Garcia J.L."/>
            <person name="Garcia M.J."/>
            <person name="Goble A."/>
            <person name="Goldman G.H."/>
            <person name="Gomi K."/>
            <person name="Griffith-Jones S."/>
            <person name="Gwilliam R."/>
            <person name="Haas B."/>
            <person name="Haas H."/>
            <person name="Harris D."/>
            <person name="Horiuchi H."/>
            <person name="Huang J."/>
            <person name="Humphray S."/>
            <person name="Jimenez J."/>
            <person name="Keller N."/>
            <person name="Khouri H."/>
            <person name="Kitamoto K."/>
            <person name="Kobayashi T."/>
            <person name="Konzack S."/>
            <person name="Kulkarni R."/>
            <person name="Kumagai T."/>
            <person name="Lafon A."/>
            <person name="Latge J.P."/>
            <person name="Li W."/>
            <person name="Lord A."/>
            <person name="Lu C."/>
            <person name="Majoros W.H."/>
            <person name="May G.S."/>
            <person name="Miller B.L."/>
            <person name="Mohamoud Y."/>
            <person name="Molina M."/>
            <person name="Monod M."/>
            <person name="Mouyna I."/>
            <person name="Mulligan S."/>
            <person name="Murphy L."/>
            <person name="O'Neil S."/>
            <person name="Paulsen I."/>
            <person name="Penalva M.A."/>
            <person name="Pertea M."/>
            <person name="Price C."/>
            <person name="Pritchard B.L."/>
            <person name="Quail M.A."/>
            <person name="Rabbinowitsch E."/>
            <person name="Rawlins N."/>
            <person name="Rajandream M.A."/>
            <person name="Reichard U."/>
            <person name="Renauld H."/>
            <person name="Robson G.D."/>
            <person name="Rodriguez de Cordoba S."/>
            <person name="Rodriguez-Pena J.M."/>
            <person name="Ronning C.M."/>
            <person name="Rutter S."/>
            <person name="Salzberg S.L."/>
            <person name="Sanchez M."/>
            <person name="Sanchez-Ferrero J.C."/>
            <person name="Saunders D."/>
            <person name="Seeger K."/>
            <person name="Squares R."/>
            <person name="Squares S."/>
            <person name="Takeuchi M."/>
            <person name="Tekaia F."/>
            <person name="Turner G."/>
            <person name="Vazquez de Aldana C.R."/>
            <person name="Weidman J."/>
            <person name="White O."/>
            <person name="Woodward J."/>
            <person name="Yu J.H."/>
            <person name="Fraser C."/>
            <person name="Galagan J.E."/>
            <person name="Asai K."/>
            <person name="Machida M."/>
            <person name="Hall N."/>
            <person name="Barrell B."/>
            <person name="Denning D.W."/>
        </authorList>
    </citation>
    <scope>NUCLEOTIDE SEQUENCE [LARGE SCALE GENOMIC DNA]</scope>
    <source>
        <strain evidence="9 10">Af293</strain>
    </source>
</reference>
<feature type="domain" description="Zn(2)-C6 fungal-type" evidence="8">
    <location>
        <begin position="31"/>
        <end position="62"/>
    </location>
</feature>
<dbReference type="Pfam" id="PF00172">
    <property type="entry name" value="Zn_clus"/>
    <property type="match status" value="1"/>
</dbReference>
<evidence type="ECO:0000259" key="8">
    <source>
        <dbReference type="PROSITE" id="PS50048"/>
    </source>
</evidence>
<dbReference type="CDD" id="cd12148">
    <property type="entry name" value="fungal_TF_MHR"/>
    <property type="match status" value="1"/>
</dbReference>
<dbReference type="VEuPathDB" id="FungiDB:Afu6g07230"/>
<dbReference type="SMART" id="SM00906">
    <property type="entry name" value="Fungal_trans"/>
    <property type="match status" value="1"/>
</dbReference>
<comment type="subcellular location">
    <subcellularLocation>
        <location evidence="1">Nucleus</location>
    </subcellularLocation>
</comment>
<evidence type="ECO:0000256" key="3">
    <source>
        <dbReference type="ARBA" id="ARBA00023015"/>
    </source>
</evidence>
<dbReference type="InterPro" id="IPR001138">
    <property type="entry name" value="Zn2Cys6_DnaBD"/>
</dbReference>
<dbReference type="InterPro" id="IPR007219">
    <property type="entry name" value="XnlR_reg_dom"/>
</dbReference>
<keyword evidence="4" id="KW-0238">DNA-binding</keyword>
<dbReference type="GO" id="GO:0006351">
    <property type="term" value="P:DNA-templated transcription"/>
    <property type="evidence" value="ECO:0007669"/>
    <property type="project" value="InterPro"/>
</dbReference>
<dbReference type="KEGG" id="afm:AFUA_6G07230"/>
<dbReference type="PROSITE" id="PS00463">
    <property type="entry name" value="ZN2_CY6_FUNGAL_1"/>
    <property type="match status" value="1"/>
</dbReference>
<dbReference type="SUPFAM" id="SSF57701">
    <property type="entry name" value="Zn2/Cys6 DNA-binding domain"/>
    <property type="match status" value="1"/>
</dbReference>
<keyword evidence="5" id="KW-0804">Transcription</keyword>
<dbReference type="OMA" id="YIDGAHW"/>
<gene>
    <name evidence="9" type="ORF">AFUA_6G07230</name>
</gene>
<dbReference type="InParanoid" id="Q4WN86"/>
<name>Q4WN86_ASPFU</name>
<dbReference type="EMBL" id="AAHF01000006">
    <property type="protein sequence ID" value="EAL88578.2"/>
    <property type="molecule type" value="Genomic_DNA"/>
</dbReference>
<dbReference type="Pfam" id="PF04082">
    <property type="entry name" value="Fungal_trans"/>
    <property type="match status" value="1"/>
</dbReference>
<dbReference type="SMART" id="SM00066">
    <property type="entry name" value="GAL4"/>
    <property type="match status" value="1"/>
</dbReference>
<evidence type="ECO:0000256" key="2">
    <source>
        <dbReference type="ARBA" id="ARBA00022723"/>
    </source>
</evidence>
<feature type="region of interest" description="Disordered" evidence="7">
    <location>
        <begin position="129"/>
        <end position="148"/>
    </location>
</feature>
<dbReference type="CDD" id="cd00067">
    <property type="entry name" value="GAL4"/>
    <property type="match status" value="1"/>
</dbReference>
<dbReference type="OrthoDB" id="5431381at2759"/>
<dbReference type="GO" id="GO:0003677">
    <property type="term" value="F:DNA binding"/>
    <property type="evidence" value="ECO:0007669"/>
    <property type="project" value="UniProtKB-KW"/>
</dbReference>
<dbReference type="PANTHER" id="PTHR31001:SF86">
    <property type="entry name" value="ZN(II)2CYS6 TRANSCRIPTION FACTOR (EUROFUNG)"/>
    <property type="match status" value="1"/>
</dbReference>
<dbReference type="AlphaFoldDB" id="Q4WN86"/>
<keyword evidence="10" id="KW-1185">Reference proteome</keyword>